<dbReference type="InterPro" id="IPR050640">
    <property type="entry name" value="Bact_2-comp_sensor_kinase"/>
</dbReference>
<dbReference type="PANTHER" id="PTHR34220">
    <property type="entry name" value="SENSOR HISTIDINE KINASE YPDA"/>
    <property type="match status" value="1"/>
</dbReference>
<dbReference type="PANTHER" id="PTHR34220:SF7">
    <property type="entry name" value="SENSOR HISTIDINE KINASE YPDA"/>
    <property type="match status" value="1"/>
</dbReference>
<organism evidence="3 4">
    <name type="scientific">Lacibacter luteus</name>
    <dbReference type="NCBI Taxonomy" id="2508719"/>
    <lineage>
        <taxon>Bacteria</taxon>
        <taxon>Pseudomonadati</taxon>
        <taxon>Bacteroidota</taxon>
        <taxon>Chitinophagia</taxon>
        <taxon>Chitinophagales</taxon>
        <taxon>Chitinophagaceae</taxon>
        <taxon>Lacibacter</taxon>
    </lineage>
</organism>
<keyword evidence="1" id="KW-0472">Membrane</keyword>
<dbReference type="GO" id="GO:0000155">
    <property type="term" value="F:phosphorelay sensor kinase activity"/>
    <property type="evidence" value="ECO:0007669"/>
    <property type="project" value="InterPro"/>
</dbReference>
<evidence type="ECO:0000256" key="1">
    <source>
        <dbReference type="SAM" id="Phobius"/>
    </source>
</evidence>
<dbReference type="OrthoDB" id="9809908at2"/>
<sequence length="351" mass="40353">MQFSLPKYTSKDYMVLAVVIVPISLFINTIVFQYALLSSLLYFLVTTVSTMIGFSLFFVICGAVAVLLKKRFPAEEQLSTRLSLMISAFLLMSGLFLFLLFTIYAAIPFYRYSFNENTFVWAYFSLGIGNIFLTFLHEGIHRYENWTKSIDETNKLRATYQRSRLQGLRSQVNPHFLFNSLNSLSSLISEEGDEAEKFLDEMSKVYRYMLRSESDTMVTLNEELKFLDAYYFLLSTRYGSGLQITTQIQETHRKLLLPPLSLQIILENIITQNSISKTSPLRISITAMEGSLFILNNVQAKTIKDDFDSDAGIDNLLSKYRLLNHQALVTEKATERIIRLPLLQQQEEVPV</sequence>
<dbReference type="Pfam" id="PF06580">
    <property type="entry name" value="His_kinase"/>
    <property type="match status" value="1"/>
</dbReference>
<evidence type="ECO:0000313" key="3">
    <source>
        <dbReference type="EMBL" id="RXK60595.1"/>
    </source>
</evidence>
<name>A0A4V1M7M5_9BACT</name>
<feature type="transmembrane region" description="Helical" evidence="1">
    <location>
        <begin position="88"/>
        <end position="107"/>
    </location>
</feature>
<dbReference type="EMBL" id="SDHW01000002">
    <property type="protein sequence ID" value="RXK60595.1"/>
    <property type="molecule type" value="Genomic_DNA"/>
</dbReference>
<gene>
    <name evidence="3" type="ORF">ESA94_09015</name>
</gene>
<keyword evidence="1" id="KW-1133">Transmembrane helix</keyword>
<protein>
    <recommendedName>
        <fullName evidence="2">Signal transduction histidine kinase internal region domain-containing protein</fullName>
    </recommendedName>
</protein>
<dbReference type="Proteomes" id="UP000290204">
    <property type="component" value="Unassembled WGS sequence"/>
</dbReference>
<feature type="domain" description="Signal transduction histidine kinase internal region" evidence="2">
    <location>
        <begin position="164"/>
        <end position="240"/>
    </location>
</feature>
<evidence type="ECO:0000259" key="2">
    <source>
        <dbReference type="Pfam" id="PF06580"/>
    </source>
</evidence>
<evidence type="ECO:0000313" key="4">
    <source>
        <dbReference type="Proteomes" id="UP000290204"/>
    </source>
</evidence>
<feature type="transmembrane region" description="Helical" evidence="1">
    <location>
        <begin position="41"/>
        <end position="68"/>
    </location>
</feature>
<comment type="caution">
    <text evidence="3">The sequence shown here is derived from an EMBL/GenBank/DDBJ whole genome shotgun (WGS) entry which is preliminary data.</text>
</comment>
<dbReference type="InterPro" id="IPR010559">
    <property type="entry name" value="Sig_transdc_His_kin_internal"/>
</dbReference>
<dbReference type="GO" id="GO:0016020">
    <property type="term" value="C:membrane"/>
    <property type="evidence" value="ECO:0007669"/>
    <property type="project" value="InterPro"/>
</dbReference>
<reference evidence="3 4" key="1">
    <citation type="submission" date="2019-01" db="EMBL/GenBank/DDBJ databases">
        <title>Lacibacter sp. strain TTM-7.</title>
        <authorList>
            <person name="Chen W.-M."/>
        </authorList>
    </citation>
    <scope>NUCLEOTIDE SEQUENCE [LARGE SCALE GENOMIC DNA]</scope>
    <source>
        <strain evidence="3 4">TTM-7</strain>
    </source>
</reference>
<keyword evidence="4" id="KW-1185">Reference proteome</keyword>
<dbReference type="RefSeq" id="WP_129130556.1">
    <property type="nucleotide sequence ID" value="NZ_SDHW01000002.1"/>
</dbReference>
<keyword evidence="1" id="KW-0812">Transmembrane</keyword>
<feature type="transmembrane region" description="Helical" evidence="1">
    <location>
        <begin position="119"/>
        <end position="136"/>
    </location>
</feature>
<dbReference type="AlphaFoldDB" id="A0A4V1M7M5"/>
<accession>A0A4V1M7M5</accession>
<feature type="transmembrane region" description="Helical" evidence="1">
    <location>
        <begin position="12"/>
        <end position="35"/>
    </location>
</feature>
<proteinExistence type="predicted"/>